<dbReference type="Gene3D" id="2.40.30.10">
    <property type="entry name" value="Translation factors"/>
    <property type="match status" value="1"/>
</dbReference>
<evidence type="ECO:0000259" key="2">
    <source>
        <dbReference type="PROSITE" id="PS51384"/>
    </source>
</evidence>
<sequence length="310" mass="32209">MSSTAGAGTGSPATPPLTALVPPSVTPPATPPAPAPTGGDSPVRRTKLPLVARRLEVVRVEDLSASLRRVALGGPELAGFRADGPTDHAKVWFPPDGRPDDAPLLPSEADGAWVAPPGATCRDYSIRTFDAAAGEVVIDMAVHAHGPAGRWAAQARPGQQLGLLGPKTTKVPPMDRAWYVLAVDETGLPGAQSWLEQLPAGPAVHVLAEVGGPADEIALPDHPGARVTWLHRGDTPAGTSTLLADAVREALTAVPDDAEGWLWAAAEATVVRVIRGHVSERGLDKRSCSMTGYWRQGVAGFDHKSEGAES</sequence>
<dbReference type="Pfam" id="PF08021">
    <property type="entry name" value="FAD_binding_9"/>
    <property type="match status" value="1"/>
</dbReference>
<dbReference type="CDD" id="cd06193">
    <property type="entry name" value="siderophore_interacting"/>
    <property type="match status" value="1"/>
</dbReference>
<accession>A0A021VQ28</accession>
<protein>
    <submittedName>
        <fullName evidence="3">Side tail fiber protein</fullName>
    </submittedName>
</protein>
<evidence type="ECO:0000256" key="1">
    <source>
        <dbReference type="SAM" id="MobiDB-lite"/>
    </source>
</evidence>
<reference evidence="3 4" key="1">
    <citation type="submission" date="2014-01" db="EMBL/GenBank/DDBJ databases">
        <title>Actinotalea ferrariae CF5-4.</title>
        <authorList>
            <person name="Chen F."/>
            <person name="Li Y."/>
            <person name="Wang G."/>
        </authorList>
    </citation>
    <scope>NUCLEOTIDE SEQUENCE [LARGE SCALE GENOMIC DNA]</scope>
    <source>
        <strain evidence="3 4">CF5-4</strain>
    </source>
</reference>
<organism evidence="3 4">
    <name type="scientific">Actinotalea ferrariae CF5-4</name>
    <dbReference type="NCBI Taxonomy" id="948458"/>
    <lineage>
        <taxon>Bacteria</taxon>
        <taxon>Bacillati</taxon>
        <taxon>Actinomycetota</taxon>
        <taxon>Actinomycetes</taxon>
        <taxon>Micrococcales</taxon>
        <taxon>Cellulomonadaceae</taxon>
        <taxon>Actinotalea</taxon>
    </lineage>
</organism>
<gene>
    <name evidence="3" type="ORF">N866_11235</name>
</gene>
<dbReference type="EMBL" id="AXCW01000317">
    <property type="protein sequence ID" value="EYR62145.1"/>
    <property type="molecule type" value="Genomic_DNA"/>
</dbReference>
<dbReference type="RefSeq" id="WP_052023200.1">
    <property type="nucleotide sequence ID" value="NZ_AXCW01000317.1"/>
</dbReference>
<evidence type="ECO:0000313" key="4">
    <source>
        <dbReference type="Proteomes" id="UP000019753"/>
    </source>
</evidence>
<dbReference type="SUPFAM" id="SSF63380">
    <property type="entry name" value="Riboflavin synthase domain-like"/>
    <property type="match status" value="1"/>
</dbReference>
<feature type="compositionally biased region" description="Pro residues" evidence="1">
    <location>
        <begin position="24"/>
        <end position="35"/>
    </location>
</feature>
<comment type="caution">
    <text evidence="3">The sequence shown here is derived from an EMBL/GenBank/DDBJ whole genome shotgun (WGS) entry which is preliminary data.</text>
</comment>
<dbReference type="InterPro" id="IPR017927">
    <property type="entry name" value="FAD-bd_FR_type"/>
</dbReference>
<dbReference type="AlphaFoldDB" id="A0A021VQ28"/>
<dbReference type="InterPro" id="IPR013113">
    <property type="entry name" value="SIP_FAD-bd"/>
</dbReference>
<dbReference type="InterPro" id="IPR039261">
    <property type="entry name" value="FNR_nucleotide-bd"/>
</dbReference>
<evidence type="ECO:0000313" key="3">
    <source>
        <dbReference type="EMBL" id="EYR62145.1"/>
    </source>
</evidence>
<dbReference type="InterPro" id="IPR017938">
    <property type="entry name" value="Riboflavin_synthase-like_b-brl"/>
</dbReference>
<proteinExistence type="predicted"/>
<dbReference type="Gene3D" id="3.40.50.80">
    <property type="entry name" value="Nucleotide-binding domain of ferredoxin-NADP reductase (FNR) module"/>
    <property type="match status" value="1"/>
</dbReference>
<keyword evidence="4" id="KW-1185">Reference proteome</keyword>
<dbReference type="GO" id="GO:0016491">
    <property type="term" value="F:oxidoreductase activity"/>
    <property type="evidence" value="ECO:0007669"/>
    <property type="project" value="InterPro"/>
</dbReference>
<dbReference type="PROSITE" id="PS51384">
    <property type="entry name" value="FAD_FR"/>
    <property type="match status" value="1"/>
</dbReference>
<dbReference type="PANTHER" id="PTHR30157:SF0">
    <property type="entry name" value="NADPH-DEPENDENT FERRIC-CHELATE REDUCTASE"/>
    <property type="match status" value="1"/>
</dbReference>
<dbReference type="InterPro" id="IPR039374">
    <property type="entry name" value="SIP_fam"/>
</dbReference>
<feature type="region of interest" description="Disordered" evidence="1">
    <location>
        <begin position="1"/>
        <end position="44"/>
    </location>
</feature>
<dbReference type="OrthoDB" id="9814826at2"/>
<dbReference type="Proteomes" id="UP000019753">
    <property type="component" value="Unassembled WGS sequence"/>
</dbReference>
<feature type="domain" description="FAD-binding FR-type" evidence="2">
    <location>
        <begin position="50"/>
        <end position="173"/>
    </location>
</feature>
<dbReference type="PANTHER" id="PTHR30157">
    <property type="entry name" value="FERRIC REDUCTASE, NADPH-DEPENDENT"/>
    <property type="match status" value="1"/>
</dbReference>
<name>A0A021VQ28_9CELL</name>
<dbReference type="Pfam" id="PF04954">
    <property type="entry name" value="SIP"/>
    <property type="match status" value="1"/>
</dbReference>
<dbReference type="InterPro" id="IPR007037">
    <property type="entry name" value="SIP_rossman_dom"/>
</dbReference>